<keyword evidence="4" id="KW-0238">DNA-binding</keyword>
<dbReference type="InterPro" id="IPR046947">
    <property type="entry name" value="LytR-like"/>
</dbReference>
<keyword evidence="5" id="KW-1185">Reference proteome</keyword>
<feature type="modified residue" description="4-aspartylphosphate" evidence="1">
    <location>
        <position position="66"/>
    </location>
</feature>
<dbReference type="Proteomes" id="UP000252357">
    <property type="component" value="Unassembled WGS sequence"/>
</dbReference>
<dbReference type="AlphaFoldDB" id="A0A368L461"/>
<dbReference type="RefSeq" id="WP_114402447.1">
    <property type="nucleotide sequence ID" value="NZ_QPGB01000002.1"/>
</dbReference>
<dbReference type="SMART" id="SM00448">
    <property type="entry name" value="REC"/>
    <property type="match status" value="1"/>
</dbReference>
<dbReference type="EMBL" id="QPGB01000002">
    <property type="protein sequence ID" value="RCS58364.1"/>
    <property type="molecule type" value="Genomic_DNA"/>
</dbReference>
<dbReference type="PROSITE" id="PS50930">
    <property type="entry name" value="HTH_LYTTR"/>
    <property type="match status" value="1"/>
</dbReference>
<dbReference type="Pfam" id="PF04397">
    <property type="entry name" value="LytTR"/>
    <property type="match status" value="1"/>
</dbReference>
<keyword evidence="1" id="KW-0597">Phosphoprotein</keyword>
<sequence>MTTLPPATKPLRLLLVDDEQPALQRLQFMLDDIAVSLPTQVVAAVNTAAAALTCLSQESVDAVLLDIQMPAMNGLELARHILDRWRLQAEPAARGHHPHLPAIIFITAYDQHALTAFDLQALDYLLKPVRAERLLTALQRVQASRMTVVTDQPETASPTSPSELTALQTALQKTIRQHLTIHQRGRFILVPIADVIYFKAELKYVTVRTAQAAYLLEESLTALEEEFQAQFIRIHRNALVAKAAMSGVVKGKLAPLLEGGDHERTSEASWEVILNGVSERLPISRRQWTQVKTLLKQP</sequence>
<name>A0A368L461_9BURK</name>
<dbReference type="InterPro" id="IPR011006">
    <property type="entry name" value="CheY-like_superfamily"/>
</dbReference>
<dbReference type="Gene3D" id="3.40.50.2300">
    <property type="match status" value="1"/>
</dbReference>
<dbReference type="InterPro" id="IPR007492">
    <property type="entry name" value="LytTR_DNA-bd_dom"/>
</dbReference>
<dbReference type="PANTHER" id="PTHR37299:SF1">
    <property type="entry name" value="STAGE 0 SPORULATION PROTEIN A HOMOLOG"/>
    <property type="match status" value="1"/>
</dbReference>
<dbReference type="PROSITE" id="PS50110">
    <property type="entry name" value="RESPONSE_REGULATORY"/>
    <property type="match status" value="1"/>
</dbReference>
<evidence type="ECO:0000259" key="3">
    <source>
        <dbReference type="PROSITE" id="PS50930"/>
    </source>
</evidence>
<accession>A0A368L461</accession>
<dbReference type="SMART" id="SM00850">
    <property type="entry name" value="LytTR"/>
    <property type="match status" value="1"/>
</dbReference>
<evidence type="ECO:0000313" key="4">
    <source>
        <dbReference type="EMBL" id="RCS58364.1"/>
    </source>
</evidence>
<protein>
    <submittedName>
        <fullName evidence="4">DNA-binding response regulator</fullName>
    </submittedName>
</protein>
<reference evidence="4 5" key="1">
    <citation type="journal article" date="2018" name="Int. J. Syst. Evol. Microbiol.">
        <title>Parvibium lacunae gen. nov., sp. nov., a new member of the family Alcaligenaceae isolated from a freshwater pond.</title>
        <authorList>
            <person name="Chen W.M."/>
            <person name="Xie P.B."/>
            <person name="Hsu M.Y."/>
            <person name="Sheu S.Y."/>
        </authorList>
    </citation>
    <scope>NUCLEOTIDE SEQUENCE [LARGE SCALE GENOMIC DNA]</scope>
    <source>
        <strain evidence="4 5">KMB9</strain>
    </source>
</reference>
<dbReference type="InterPro" id="IPR001789">
    <property type="entry name" value="Sig_transdc_resp-reg_receiver"/>
</dbReference>
<dbReference type="SUPFAM" id="SSF52172">
    <property type="entry name" value="CheY-like"/>
    <property type="match status" value="1"/>
</dbReference>
<dbReference type="Gene3D" id="2.40.50.1020">
    <property type="entry name" value="LytTr DNA-binding domain"/>
    <property type="match status" value="1"/>
</dbReference>
<feature type="domain" description="HTH LytTR-type" evidence="3">
    <location>
        <begin position="179"/>
        <end position="297"/>
    </location>
</feature>
<dbReference type="GO" id="GO:0000156">
    <property type="term" value="F:phosphorelay response regulator activity"/>
    <property type="evidence" value="ECO:0007669"/>
    <property type="project" value="InterPro"/>
</dbReference>
<dbReference type="PANTHER" id="PTHR37299">
    <property type="entry name" value="TRANSCRIPTIONAL REGULATOR-RELATED"/>
    <property type="match status" value="1"/>
</dbReference>
<dbReference type="GO" id="GO:0003677">
    <property type="term" value="F:DNA binding"/>
    <property type="evidence" value="ECO:0007669"/>
    <property type="project" value="UniProtKB-KW"/>
</dbReference>
<evidence type="ECO:0000313" key="5">
    <source>
        <dbReference type="Proteomes" id="UP000252357"/>
    </source>
</evidence>
<comment type="caution">
    <text evidence="4">The sequence shown here is derived from an EMBL/GenBank/DDBJ whole genome shotgun (WGS) entry which is preliminary data.</text>
</comment>
<dbReference type="OrthoDB" id="236568at2"/>
<proteinExistence type="predicted"/>
<dbReference type="Pfam" id="PF00072">
    <property type="entry name" value="Response_reg"/>
    <property type="match status" value="1"/>
</dbReference>
<evidence type="ECO:0000259" key="2">
    <source>
        <dbReference type="PROSITE" id="PS50110"/>
    </source>
</evidence>
<feature type="domain" description="Response regulatory" evidence="2">
    <location>
        <begin position="12"/>
        <end position="142"/>
    </location>
</feature>
<gene>
    <name evidence="4" type="ORF">DU000_05970</name>
</gene>
<organism evidence="4 5">
    <name type="scientific">Parvibium lacunae</name>
    <dbReference type="NCBI Taxonomy" id="1888893"/>
    <lineage>
        <taxon>Bacteria</taxon>
        <taxon>Pseudomonadati</taxon>
        <taxon>Pseudomonadota</taxon>
        <taxon>Betaproteobacteria</taxon>
        <taxon>Burkholderiales</taxon>
        <taxon>Alcaligenaceae</taxon>
        <taxon>Parvibium</taxon>
    </lineage>
</organism>
<evidence type="ECO:0000256" key="1">
    <source>
        <dbReference type="PROSITE-ProRule" id="PRU00169"/>
    </source>
</evidence>